<evidence type="ECO:0000256" key="8">
    <source>
        <dbReference type="ARBA" id="ARBA00023136"/>
    </source>
</evidence>
<dbReference type="InterPro" id="IPR020846">
    <property type="entry name" value="MFS_dom"/>
</dbReference>
<dbReference type="Gene3D" id="1.20.1720.10">
    <property type="entry name" value="Multidrug resistance protein D"/>
    <property type="match status" value="1"/>
</dbReference>
<dbReference type="PROSITE" id="PS50850">
    <property type="entry name" value="MFS"/>
    <property type="match status" value="1"/>
</dbReference>
<dbReference type="GO" id="GO:0005886">
    <property type="term" value="C:plasma membrane"/>
    <property type="evidence" value="ECO:0007669"/>
    <property type="project" value="UniProtKB-SubCell"/>
</dbReference>
<dbReference type="PANTHER" id="PTHR23502:SF132">
    <property type="entry name" value="POLYAMINE TRANSPORTER 2-RELATED"/>
    <property type="match status" value="1"/>
</dbReference>
<evidence type="ECO:0000256" key="1">
    <source>
        <dbReference type="ARBA" id="ARBA00004651"/>
    </source>
</evidence>
<keyword evidence="7 9" id="KW-1133">Transmembrane helix</keyword>
<dbReference type="GO" id="GO:0042910">
    <property type="term" value="F:xenobiotic transmembrane transporter activity"/>
    <property type="evidence" value="ECO:0007669"/>
    <property type="project" value="InterPro"/>
</dbReference>
<keyword evidence="12" id="KW-1185">Reference proteome</keyword>
<dbReference type="InterPro" id="IPR004812">
    <property type="entry name" value="Efflux_drug-R_Bcr/CmlA"/>
</dbReference>
<dbReference type="GO" id="GO:1990961">
    <property type="term" value="P:xenobiotic detoxification by transmembrane export across the plasma membrane"/>
    <property type="evidence" value="ECO:0007669"/>
    <property type="project" value="InterPro"/>
</dbReference>
<comment type="caution">
    <text evidence="11">The sequence shown here is derived from an EMBL/GenBank/DDBJ whole genome shotgun (WGS) entry which is preliminary data.</text>
</comment>
<feature type="transmembrane region" description="Helical" evidence="9">
    <location>
        <begin position="75"/>
        <end position="93"/>
    </location>
</feature>
<reference evidence="11 12" key="1">
    <citation type="submission" date="2020-06" db="EMBL/GenBank/DDBJ databases">
        <authorList>
            <person name="Kang J."/>
        </authorList>
    </citation>
    <scope>NUCLEOTIDE SEQUENCE [LARGE SCALE GENOMIC DNA]</scope>
    <source>
        <strain evidence="11 12">DCY120</strain>
    </source>
</reference>
<evidence type="ECO:0000256" key="3">
    <source>
        <dbReference type="ARBA" id="ARBA00007520"/>
    </source>
</evidence>
<feature type="transmembrane region" description="Helical" evidence="9">
    <location>
        <begin position="277"/>
        <end position="297"/>
    </location>
</feature>
<evidence type="ECO:0000313" key="12">
    <source>
        <dbReference type="Proteomes" id="UP000563523"/>
    </source>
</evidence>
<dbReference type="AlphaFoldDB" id="A0A850R3P7"/>
<dbReference type="PROSITE" id="PS00216">
    <property type="entry name" value="SUGAR_TRANSPORT_1"/>
    <property type="match status" value="1"/>
</dbReference>
<dbReference type="RefSeq" id="WP_176943142.1">
    <property type="nucleotide sequence ID" value="NZ_JABZEC010000006.1"/>
</dbReference>
<dbReference type="FunFam" id="1.20.1720.10:FF:000005">
    <property type="entry name" value="Bcr/CflA family efflux transporter"/>
    <property type="match status" value="1"/>
</dbReference>
<feature type="transmembrane region" description="Helical" evidence="9">
    <location>
        <begin position="335"/>
        <end position="354"/>
    </location>
</feature>
<dbReference type="EMBL" id="JABZEC010000006">
    <property type="protein sequence ID" value="NVY96990.1"/>
    <property type="molecule type" value="Genomic_DNA"/>
</dbReference>
<feature type="transmembrane region" description="Helical" evidence="9">
    <location>
        <begin position="219"/>
        <end position="240"/>
    </location>
</feature>
<keyword evidence="4 9" id="KW-0813">Transport</keyword>
<dbReference type="InterPro" id="IPR036259">
    <property type="entry name" value="MFS_trans_sf"/>
</dbReference>
<dbReference type="NCBIfam" id="TIGR00710">
    <property type="entry name" value="efflux_Bcr_CflA"/>
    <property type="match status" value="1"/>
</dbReference>
<feature type="transmembrane region" description="Helical" evidence="9">
    <location>
        <begin position="44"/>
        <end position="63"/>
    </location>
</feature>
<dbReference type="PRINTS" id="PR01035">
    <property type="entry name" value="TCRTETA"/>
</dbReference>
<name>A0A850R3P7_9LACO</name>
<feature type="transmembrane region" description="Helical" evidence="9">
    <location>
        <begin position="132"/>
        <end position="157"/>
    </location>
</feature>
<comment type="similarity">
    <text evidence="2 9">Belongs to the major facilitator superfamily. Bcr/CmlA family.</text>
</comment>
<keyword evidence="6 9" id="KW-0812">Transmembrane</keyword>
<evidence type="ECO:0000256" key="9">
    <source>
        <dbReference type="RuleBase" id="RU365088"/>
    </source>
</evidence>
<protein>
    <recommendedName>
        <fullName evidence="9">Bcr/CflA family efflux transporter</fullName>
    </recommendedName>
</protein>
<keyword evidence="8 9" id="KW-0472">Membrane</keyword>
<evidence type="ECO:0000313" key="11">
    <source>
        <dbReference type="EMBL" id="NVY96990.1"/>
    </source>
</evidence>
<proteinExistence type="inferred from homology"/>
<comment type="similarity">
    <text evidence="3">Belongs to the major facilitator superfamily. TCR/Tet family.</text>
</comment>
<evidence type="ECO:0000259" key="10">
    <source>
        <dbReference type="PROSITE" id="PS50850"/>
    </source>
</evidence>
<dbReference type="CDD" id="cd17320">
    <property type="entry name" value="MFS_MdfA_MDR_like"/>
    <property type="match status" value="1"/>
</dbReference>
<feature type="transmembrane region" description="Helical" evidence="9">
    <location>
        <begin position="246"/>
        <end position="265"/>
    </location>
</feature>
<evidence type="ECO:0000256" key="5">
    <source>
        <dbReference type="ARBA" id="ARBA00022475"/>
    </source>
</evidence>
<accession>A0A850R3P7</accession>
<keyword evidence="5 9" id="KW-1003">Cell membrane</keyword>
<feature type="transmembrane region" description="Helical" evidence="9">
    <location>
        <begin position="99"/>
        <end position="120"/>
    </location>
</feature>
<feature type="transmembrane region" description="Helical" evidence="9">
    <location>
        <begin position="163"/>
        <end position="182"/>
    </location>
</feature>
<dbReference type="InterPro" id="IPR005829">
    <property type="entry name" value="Sugar_transporter_CS"/>
</dbReference>
<feature type="domain" description="Major facilitator superfamily (MFS) profile" evidence="10">
    <location>
        <begin position="8"/>
        <end position="391"/>
    </location>
</feature>
<dbReference type="PANTHER" id="PTHR23502">
    <property type="entry name" value="MAJOR FACILITATOR SUPERFAMILY"/>
    <property type="match status" value="1"/>
</dbReference>
<comment type="subcellular location">
    <subcellularLocation>
        <location evidence="1 9">Cell membrane</location>
        <topology evidence="1 9">Multi-pass membrane protein</topology>
    </subcellularLocation>
</comment>
<dbReference type="Proteomes" id="UP000563523">
    <property type="component" value="Unassembled WGS sequence"/>
</dbReference>
<comment type="caution">
    <text evidence="9">Lacks conserved residue(s) required for the propagation of feature annotation.</text>
</comment>
<organism evidence="11 12">
    <name type="scientific">Bombilactobacillus apium</name>
    <dbReference type="NCBI Taxonomy" id="2675299"/>
    <lineage>
        <taxon>Bacteria</taxon>
        <taxon>Bacillati</taxon>
        <taxon>Bacillota</taxon>
        <taxon>Bacilli</taxon>
        <taxon>Lactobacillales</taxon>
        <taxon>Lactobacillaceae</taxon>
        <taxon>Bombilactobacillus</taxon>
    </lineage>
</organism>
<dbReference type="Pfam" id="PF07690">
    <property type="entry name" value="MFS_1"/>
    <property type="match status" value="1"/>
</dbReference>
<gene>
    <name evidence="11" type="ORF">HU830_07475</name>
</gene>
<evidence type="ECO:0000256" key="2">
    <source>
        <dbReference type="ARBA" id="ARBA00006236"/>
    </source>
</evidence>
<dbReference type="InterPro" id="IPR011701">
    <property type="entry name" value="MFS"/>
</dbReference>
<feature type="transmembrane region" description="Helical" evidence="9">
    <location>
        <begin position="366"/>
        <end position="386"/>
    </location>
</feature>
<dbReference type="InterPro" id="IPR001958">
    <property type="entry name" value="Tet-R_TetA/multi-R_MdtG-like"/>
</dbReference>
<dbReference type="SUPFAM" id="SSF103473">
    <property type="entry name" value="MFS general substrate transporter"/>
    <property type="match status" value="1"/>
</dbReference>
<sequence>MTRHRKILIFLLGTLSAFGPLSMDMYLPALPALQADLHTSQAGAQLSITACLLGLALGQIFIGPLSDHFGRRKPLLVGVFIYALTSGVMILVPRIEILITLRFIQGLGGSAGQVLARSIARDQFSGAKLSRFIGVLMAINGLFPIIAPILGGVIIHFTPWQGVFAFLGLLGLVLFLGICYLLPESLPLQRRQANLKQAFRDLGSLAGDRQFMNYVLTQGFILGGLFIYIAGSTFIFQGIYHFSPQAFSLLYAFNGLGIVLGSNLVGQLVNKISEEVLLRRTLIAGLGVAGLTFGLMLVQPQAYILISGLFLMMLVIGIVNTAATAQAMNLKGQQAGGASALIGLVTNIIGGLATPLVGGFNSHSPLPMIGLILGAWLIGIGIYFLLPKNSLS</sequence>
<feature type="transmembrane region" description="Helical" evidence="9">
    <location>
        <begin position="303"/>
        <end position="323"/>
    </location>
</feature>
<evidence type="ECO:0000256" key="4">
    <source>
        <dbReference type="ARBA" id="ARBA00022448"/>
    </source>
</evidence>
<evidence type="ECO:0000256" key="7">
    <source>
        <dbReference type="ARBA" id="ARBA00022989"/>
    </source>
</evidence>
<evidence type="ECO:0000256" key="6">
    <source>
        <dbReference type="ARBA" id="ARBA00022692"/>
    </source>
</evidence>